<dbReference type="EMBL" id="JACHJP010000001">
    <property type="protein sequence ID" value="MBB4914066.1"/>
    <property type="molecule type" value="Genomic_DNA"/>
</dbReference>
<organism evidence="1 2">
    <name type="scientific">Streptosporangium saharense</name>
    <dbReference type="NCBI Taxonomy" id="1706840"/>
    <lineage>
        <taxon>Bacteria</taxon>
        <taxon>Bacillati</taxon>
        <taxon>Actinomycetota</taxon>
        <taxon>Actinomycetes</taxon>
        <taxon>Streptosporangiales</taxon>
        <taxon>Streptosporangiaceae</taxon>
        <taxon>Streptosporangium</taxon>
    </lineage>
</organism>
<reference evidence="1 2" key="1">
    <citation type="submission" date="2020-08" db="EMBL/GenBank/DDBJ databases">
        <title>Genomic Encyclopedia of Type Strains, Phase III (KMG-III): the genomes of soil and plant-associated and newly described type strains.</title>
        <authorList>
            <person name="Whitman W."/>
        </authorList>
    </citation>
    <scope>NUCLEOTIDE SEQUENCE [LARGE SCALE GENOMIC DNA]</scope>
    <source>
        <strain evidence="1 2">CECT 8840</strain>
    </source>
</reference>
<dbReference type="Proteomes" id="UP000552644">
    <property type="component" value="Unassembled WGS sequence"/>
</dbReference>
<gene>
    <name evidence="1" type="ORF">FHS44_001138</name>
</gene>
<evidence type="ECO:0000313" key="1">
    <source>
        <dbReference type="EMBL" id="MBB4914066.1"/>
    </source>
</evidence>
<comment type="caution">
    <text evidence="1">The sequence shown here is derived from an EMBL/GenBank/DDBJ whole genome shotgun (WGS) entry which is preliminary data.</text>
</comment>
<dbReference type="InterPro" id="IPR036926">
    <property type="entry name" value="Thymidate_synth/dCMP_Mease_sf"/>
</dbReference>
<accession>A0A7W7QJ56</accession>
<dbReference type="RefSeq" id="WP_184712762.1">
    <property type="nucleotide sequence ID" value="NZ_JACHJP010000001.1"/>
</dbReference>
<evidence type="ECO:0000313" key="2">
    <source>
        <dbReference type="Proteomes" id="UP000552644"/>
    </source>
</evidence>
<sequence>MLRLAVCGTFHDAYCAVLDLVTAVPQYMTSSRGSRSHEMLNVFTLADPCRRTPALAARRTNIIFKYEEVLWCLSGRDGLDMIGYCAPRLRALAVDGHRRPVGQLLAPGRLQVGLLECRLSLTQRAAIGYSASSISDDMYVSCHGS</sequence>
<proteinExistence type="predicted"/>
<keyword evidence="2" id="KW-1185">Reference proteome</keyword>
<protein>
    <submittedName>
        <fullName evidence="1">Uncharacterized protein</fullName>
    </submittedName>
</protein>
<dbReference type="AlphaFoldDB" id="A0A7W7QJ56"/>
<dbReference type="SUPFAM" id="SSF55831">
    <property type="entry name" value="Thymidylate synthase/dCMP hydroxymethylase"/>
    <property type="match status" value="1"/>
</dbReference>
<name>A0A7W7QJ56_9ACTN</name>